<dbReference type="EMBL" id="NJBO01000002">
    <property type="protein sequence ID" value="TKJ43984.1"/>
    <property type="molecule type" value="Genomic_DNA"/>
</dbReference>
<protein>
    <recommendedName>
        <fullName evidence="1">Kanamycin nucleotidyltransferase C-terminal domain-containing protein</fullName>
    </recommendedName>
</protein>
<sequence length="258" mass="30034">MIRRATHEERIHLAHEICKEVKDALGDDLRAFVIFASTAKNQDGPYSDLELMAVVTDDYKKDACGFMRDGVYCEVYYEPFSKALKDAAEVDTDWPIAADQWHRMLPIYVREGDDCLDQIRTAAHKVLKDEVKFRRCAGEVMVEVQEEICSLMNAWERKVTSDTSTQLFHFSSSVLRLVGVVNHYFYQSYRNAWEESKDLPNLPKDYARLIEMVHGEVETSLQNRYNAALELWQNIQDWVKEQGIEWTRSDLKLPKKEA</sequence>
<dbReference type="Proteomes" id="UP000317778">
    <property type="component" value="Unassembled WGS sequence"/>
</dbReference>
<gene>
    <name evidence="2" type="ORF">CEE36_02370</name>
</gene>
<dbReference type="Gene3D" id="3.30.460.10">
    <property type="entry name" value="Beta Polymerase, domain 2"/>
    <property type="match status" value="1"/>
</dbReference>
<evidence type="ECO:0000313" key="3">
    <source>
        <dbReference type="Proteomes" id="UP000317778"/>
    </source>
</evidence>
<organism evidence="2 3">
    <name type="scientific">candidate division TA06 bacterium B3_TA06</name>
    <dbReference type="NCBI Taxonomy" id="2012487"/>
    <lineage>
        <taxon>Bacteria</taxon>
        <taxon>Bacteria division TA06</taxon>
    </lineage>
</organism>
<dbReference type="InterPro" id="IPR043519">
    <property type="entry name" value="NT_sf"/>
</dbReference>
<dbReference type="GO" id="GO:0016779">
    <property type="term" value="F:nucleotidyltransferase activity"/>
    <property type="evidence" value="ECO:0007669"/>
    <property type="project" value="InterPro"/>
</dbReference>
<dbReference type="Gene3D" id="1.20.120.330">
    <property type="entry name" value="Nucleotidyltransferases domain 2"/>
    <property type="match status" value="1"/>
</dbReference>
<proteinExistence type="predicted"/>
<dbReference type="GO" id="GO:0046677">
    <property type="term" value="P:response to antibiotic"/>
    <property type="evidence" value="ECO:0007669"/>
    <property type="project" value="InterPro"/>
</dbReference>
<dbReference type="AlphaFoldDB" id="A0A532V9U6"/>
<dbReference type="Pfam" id="PF07827">
    <property type="entry name" value="KNTase_C"/>
    <property type="match status" value="1"/>
</dbReference>
<evidence type="ECO:0000313" key="2">
    <source>
        <dbReference type="EMBL" id="TKJ43984.1"/>
    </source>
</evidence>
<accession>A0A532V9U6</accession>
<reference evidence="2 3" key="1">
    <citation type="submission" date="2017-06" db="EMBL/GenBank/DDBJ databases">
        <title>Novel microbial phyla capable of carbon fixation and sulfur reduction in deep-sea sediments.</title>
        <authorList>
            <person name="Huang J."/>
            <person name="Baker B."/>
            <person name="Wang Y."/>
        </authorList>
    </citation>
    <scope>NUCLEOTIDE SEQUENCE [LARGE SCALE GENOMIC DNA]</scope>
    <source>
        <strain evidence="2">B3_TA06</strain>
    </source>
</reference>
<feature type="domain" description="Kanamycin nucleotidyltransferase C-terminal" evidence="1">
    <location>
        <begin position="118"/>
        <end position="244"/>
    </location>
</feature>
<dbReference type="SUPFAM" id="SSF81301">
    <property type="entry name" value="Nucleotidyltransferase"/>
    <property type="match status" value="1"/>
</dbReference>
<evidence type="ECO:0000259" key="1">
    <source>
        <dbReference type="Pfam" id="PF07827"/>
    </source>
</evidence>
<comment type="caution">
    <text evidence="2">The sequence shown here is derived from an EMBL/GenBank/DDBJ whole genome shotgun (WGS) entry which is preliminary data.</text>
</comment>
<dbReference type="InterPro" id="IPR012481">
    <property type="entry name" value="KNTase_C"/>
</dbReference>
<name>A0A532V9U6_UNCT6</name>